<organism evidence="1 2">
    <name type="scientific">Candidatus Desulfovibrio intestinipullorum</name>
    <dbReference type="NCBI Taxonomy" id="2838536"/>
    <lineage>
        <taxon>Bacteria</taxon>
        <taxon>Pseudomonadati</taxon>
        <taxon>Thermodesulfobacteriota</taxon>
        <taxon>Desulfovibrionia</taxon>
        <taxon>Desulfovibrionales</taxon>
        <taxon>Desulfovibrionaceae</taxon>
        <taxon>Desulfovibrio</taxon>
    </lineage>
</organism>
<protein>
    <submittedName>
        <fullName evidence="1">Uncharacterized protein</fullName>
    </submittedName>
</protein>
<reference evidence="1" key="1">
    <citation type="journal article" date="2021" name="PeerJ">
        <title>Extensive microbial diversity within the chicken gut microbiome revealed by metagenomics and culture.</title>
        <authorList>
            <person name="Gilroy R."/>
            <person name="Ravi A."/>
            <person name="Getino M."/>
            <person name="Pursley I."/>
            <person name="Horton D.L."/>
            <person name="Alikhan N.F."/>
            <person name="Baker D."/>
            <person name="Gharbi K."/>
            <person name="Hall N."/>
            <person name="Watson M."/>
            <person name="Adriaenssens E.M."/>
            <person name="Foster-Nyarko E."/>
            <person name="Jarju S."/>
            <person name="Secka A."/>
            <person name="Antonio M."/>
            <person name="Oren A."/>
            <person name="Chaudhuri R.R."/>
            <person name="La Ragione R."/>
            <person name="Hildebrand F."/>
            <person name="Pallen M.J."/>
        </authorList>
    </citation>
    <scope>NUCLEOTIDE SEQUENCE</scope>
    <source>
        <strain evidence="1">ChiHecec2B26-446</strain>
    </source>
</reference>
<gene>
    <name evidence="1" type="ORF">H9894_00890</name>
</gene>
<proteinExistence type="predicted"/>
<dbReference type="AlphaFoldDB" id="A0A9D1PUC0"/>
<sequence length="72" mass="7991">MSSDSTDACAAPGSQERVRRLQALVRLAELGQYKPDLDALAEALLDRAPELFVRERVEERSESGHKNKKAPL</sequence>
<reference evidence="1" key="2">
    <citation type="submission" date="2021-04" db="EMBL/GenBank/DDBJ databases">
        <authorList>
            <person name="Gilroy R."/>
        </authorList>
    </citation>
    <scope>NUCLEOTIDE SEQUENCE</scope>
    <source>
        <strain evidence="1">ChiHecec2B26-446</strain>
    </source>
</reference>
<dbReference type="EMBL" id="DXHV01000011">
    <property type="protein sequence ID" value="HIV99739.1"/>
    <property type="molecule type" value="Genomic_DNA"/>
</dbReference>
<name>A0A9D1PUC0_9BACT</name>
<comment type="caution">
    <text evidence="1">The sequence shown here is derived from an EMBL/GenBank/DDBJ whole genome shotgun (WGS) entry which is preliminary data.</text>
</comment>
<dbReference type="Proteomes" id="UP000886752">
    <property type="component" value="Unassembled WGS sequence"/>
</dbReference>
<evidence type="ECO:0000313" key="1">
    <source>
        <dbReference type="EMBL" id="HIV99739.1"/>
    </source>
</evidence>
<evidence type="ECO:0000313" key="2">
    <source>
        <dbReference type="Proteomes" id="UP000886752"/>
    </source>
</evidence>
<accession>A0A9D1PUC0</accession>